<dbReference type="Proteomes" id="UP000240638">
    <property type="component" value="Unassembled WGS sequence"/>
</dbReference>
<gene>
    <name evidence="1" type="ORF">C9I57_05395</name>
</gene>
<dbReference type="AlphaFoldDB" id="A0A2T3XZT8"/>
<name>A0A2T3XZT8_9BURK</name>
<dbReference type="Gene3D" id="3.40.190.10">
    <property type="entry name" value="Periplasmic binding protein-like II"/>
    <property type="match status" value="2"/>
</dbReference>
<comment type="caution">
    <text evidence="1">The sequence shown here is derived from an EMBL/GenBank/DDBJ whole genome shotgun (WGS) entry which is preliminary data.</text>
</comment>
<reference evidence="1 2" key="1">
    <citation type="submission" date="2018-03" db="EMBL/GenBank/DDBJ databases">
        <title>Whole genome analyses suggest that Burkholderia sensu lato contains two further novel genera in the rhizoxinica-symbiotica group Mycetohabitans gen. nov., and Trinickia gen. nov.: implications for the evolution of diazotrophy and nodulation in the Burkholderiaceae.</title>
        <authorList>
            <person name="Estrada De Los Santos P."/>
            <person name="Palmer M."/>
            <person name="Chavez-Ramirez B."/>
            <person name="Steenkamp E.T."/>
            <person name="Hirsch A.M."/>
            <person name="Manyaka P."/>
            <person name="Maluk M."/>
            <person name="Lafos M."/>
            <person name="Crook M."/>
            <person name="Gross E."/>
            <person name="Simon M.F."/>
            <person name="Bueno Dos Reis Junior F."/>
            <person name="Poole P.S."/>
            <person name="Venter S.N."/>
            <person name="James E.K."/>
        </authorList>
    </citation>
    <scope>NUCLEOTIDE SEQUENCE [LARGE SCALE GENOMIC DNA]</scope>
    <source>
        <strain evidence="1 2">JPY-366</strain>
    </source>
</reference>
<protein>
    <recommendedName>
        <fullName evidence="3">Amino acid ABC transporter substrate-binding protein</fullName>
    </recommendedName>
</protein>
<sequence length="310" mass="34914">MHLSRVVRNRCSAGVRASGACRWHPWLALIVSLVVIASPPAFAEHFSIVYPRASNRVDGRAEFIKALIQLAMSETHSDCTIEPSRDVMERSRALRELADGKTVNLHWASMSASDEANLRPIRIPLYRGLIGLRVFIIRKDRQPEFDRIDDLDQLKKLTAGQGFSWVDVGILRNAGLKVETSTYDLLFNMTEAGRVDYFPRGLVEAGAEVAARRAADPDLVVEGHLLLAYRSDFIFYTNKQNERLAETLEKGLAAAYADGSYMRLFNSDPYVQNALAMTAPARRKIIWLPNPYLSAADRQIPDKYWMSLSE</sequence>
<evidence type="ECO:0000313" key="2">
    <source>
        <dbReference type="Proteomes" id="UP000240638"/>
    </source>
</evidence>
<evidence type="ECO:0008006" key="3">
    <source>
        <dbReference type="Google" id="ProtNLM"/>
    </source>
</evidence>
<accession>A0A2T3XZT8</accession>
<evidence type="ECO:0000313" key="1">
    <source>
        <dbReference type="EMBL" id="PTB22044.1"/>
    </source>
</evidence>
<dbReference type="RefSeq" id="WP_107149599.1">
    <property type="nucleotide sequence ID" value="NZ_PYUC01000002.1"/>
</dbReference>
<dbReference type="SUPFAM" id="SSF53850">
    <property type="entry name" value="Periplasmic binding protein-like II"/>
    <property type="match status" value="1"/>
</dbReference>
<dbReference type="EMBL" id="PYUC01000002">
    <property type="protein sequence ID" value="PTB22044.1"/>
    <property type="molecule type" value="Genomic_DNA"/>
</dbReference>
<organism evidence="1 2">
    <name type="scientific">Trinickia symbiotica</name>
    <dbReference type="NCBI Taxonomy" id="863227"/>
    <lineage>
        <taxon>Bacteria</taxon>
        <taxon>Pseudomonadati</taxon>
        <taxon>Pseudomonadota</taxon>
        <taxon>Betaproteobacteria</taxon>
        <taxon>Burkholderiales</taxon>
        <taxon>Burkholderiaceae</taxon>
        <taxon>Trinickia</taxon>
    </lineage>
</organism>
<proteinExistence type="predicted"/>